<feature type="compositionally biased region" description="Polar residues" evidence="1">
    <location>
        <begin position="190"/>
        <end position="207"/>
    </location>
</feature>
<evidence type="ECO:0000313" key="3">
    <source>
        <dbReference type="EMBL" id="KHN70907.1"/>
    </source>
</evidence>
<sequence>MIDELEKLVSASLNVSEDLNSPTDLPSADLFWRCNDGVMKIGKALTKIGNKLTCFLCSRSRWKLLQIMLVRTDTRLMIIYTDTDKGFVLDLTDAKRFEFMIEENHEGKRLCRVKIKWDFGSVQLRFVEAQIGTWQRYVLDSFDRIFKTPIPPPCSRSYAKESECVERGESSDEFSTTESGSSRRSKTSIERQQQCTHPETLTTTNERMNGERCEMHMGTTSGRAALFCSQRSNGSNVSAFTEKSQLEEENALESTISNHSSQDGSTLSMTSDTDSSSAYEGDISIVPATMTHSLDGNLTVYKLPPSHKQTQALIVDSPSTRSYELHQHKPMTALSASLSSLAQEGSKLLERSDDDAAISPVRTIRSVKSIIARWPPNGPRESSA</sequence>
<keyword evidence="4" id="KW-1185">Reference proteome</keyword>
<dbReference type="Proteomes" id="UP000031036">
    <property type="component" value="Unassembled WGS sequence"/>
</dbReference>
<dbReference type="PANTHER" id="PTHR36947">
    <property type="entry name" value="PROTEIN CBG04364"/>
    <property type="match status" value="1"/>
</dbReference>
<protein>
    <recommendedName>
        <fullName evidence="2">DUF7778 domain-containing protein</fullName>
    </recommendedName>
</protein>
<gene>
    <name evidence="3" type="ORF">Tcan_12050</name>
</gene>
<dbReference type="EMBL" id="JPKZ01022847">
    <property type="protein sequence ID" value="KHN70907.1"/>
    <property type="molecule type" value="Genomic_DNA"/>
</dbReference>
<feature type="domain" description="DUF7778" evidence="2">
    <location>
        <begin position="24"/>
        <end position="140"/>
    </location>
</feature>
<name>A0A0B2UP67_TOXCA</name>
<comment type="caution">
    <text evidence="3">The sequence shown here is derived from an EMBL/GenBank/DDBJ whole genome shotgun (WGS) entry which is preliminary data.</text>
</comment>
<feature type="compositionally biased region" description="Polar residues" evidence="1">
    <location>
        <begin position="252"/>
        <end position="262"/>
    </location>
</feature>
<dbReference type="AlphaFoldDB" id="A0A0B2UP67"/>
<reference evidence="3 4" key="1">
    <citation type="submission" date="2014-11" db="EMBL/GenBank/DDBJ databases">
        <title>Genetic blueprint of the zoonotic pathogen Toxocara canis.</title>
        <authorList>
            <person name="Zhu X.-Q."/>
            <person name="Korhonen P.K."/>
            <person name="Cai H."/>
            <person name="Young N.D."/>
            <person name="Nejsum P."/>
            <person name="von Samson-Himmelstjerna G."/>
            <person name="Boag P.R."/>
            <person name="Tan P."/>
            <person name="Li Q."/>
            <person name="Min J."/>
            <person name="Yang Y."/>
            <person name="Wang X."/>
            <person name="Fang X."/>
            <person name="Hall R.S."/>
            <person name="Hofmann A."/>
            <person name="Sternberg P.W."/>
            <person name="Jex A.R."/>
            <person name="Gasser R.B."/>
        </authorList>
    </citation>
    <scope>NUCLEOTIDE SEQUENCE [LARGE SCALE GENOMIC DNA]</scope>
    <source>
        <strain evidence="3">PN_DK_2014</strain>
    </source>
</reference>
<dbReference type="InterPro" id="IPR056680">
    <property type="entry name" value="DUF7778"/>
</dbReference>
<feature type="compositionally biased region" description="Polar residues" evidence="1">
    <location>
        <begin position="173"/>
        <end position="182"/>
    </location>
</feature>
<proteinExistence type="predicted"/>
<feature type="compositionally biased region" description="Basic and acidic residues" evidence="1">
    <location>
        <begin position="158"/>
        <end position="170"/>
    </location>
</feature>
<evidence type="ECO:0000313" key="4">
    <source>
        <dbReference type="Proteomes" id="UP000031036"/>
    </source>
</evidence>
<organism evidence="3 4">
    <name type="scientific">Toxocara canis</name>
    <name type="common">Canine roundworm</name>
    <dbReference type="NCBI Taxonomy" id="6265"/>
    <lineage>
        <taxon>Eukaryota</taxon>
        <taxon>Metazoa</taxon>
        <taxon>Ecdysozoa</taxon>
        <taxon>Nematoda</taxon>
        <taxon>Chromadorea</taxon>
        <taxon>Rhabditida</taxon>
        <taxon>Spirurina</taxon>
        <taxon>Ascaridomorpha</taxon>
        <taxon>Ascaridoidea</taxon>
        <taxon>Toxocaridae</taxon>
        <taxon>Toxocara</taxon>
    </lineage>
</organism>
<dbReference type="OrthoDB" id="5854760at2759"/>
<accession>A0A0B2UP67</accession>
<feature type="compositionally biased region" description="Low complexity" evidence="1">
    <location>
        <begin position="263"/>
        <end position="275"/>
    </location>
</feature>
<feature type="region of interest" description="Disordered" evidence="1">
    <location>
        <begin position="239"/>
        <end position="275"/>
    </location>
</feature>
<dbReference type="PANTHER" id="PTHR36947:SF6">
    <property type="entry name" value="TLDC DOMAIN-CONTAINING PROTEIN"/>
    <property type="match status" value="1"/>
</dbReference>
<dbReference type="Pfam" id="PF24998">
    <property type="entry name" value="DUF7778"/>
    <property type="match status" value="1"/>
</dbReference>
<evidence type="ECO:0000259" key="2">
    <source>
        <dbReference type="Pfam" id="PF24998"/>
    </source>
</evidence>
<feature type="region of interest" description="Disordered" evidence="1">
    <location>
        <begin position="155"/>
        <end position="210"/>
    </location>
</feature>
<evidence type="ECO:0000256" key="1">
    <source>
        <dbReference type="SAM" id="MobiDB-lite"/>
    </source>
</evidence>